<comment type="subcellular location">
    <subcellularLocation>
        <location evidence="1">Membrane</location>
        <topology evidence="1">Multi-pass membrane protein</topology>
    </subcellularLocation>
</comment>
<organism evidence="12 13">
    <name type="scientific">Teladorsagia circumcincta</name>
    <name type="common">Brown stomach worm</name>
    <name type="synonym">Ostertagia circumcincta</name>
    <dbReference type="NCBI Taxonomy" id="45464"/>
    <lineage>
        <taxon>Eukaryota</taxon>
        <taxon>Metazoa</taxon>
        <taxon>Ecdysozoa</taxon>
        <taxon>Nematoda</taxon>
        <taxon>Chromadorea</taxon>
        <taxon>Rhabditida</taxon>
        <taxon>Rhabditina</taxon>
        <taxon>Rhabditomorpha</taxon>
        <taxon>Strongyloidea</taxon>
        <taxon>Trichostrongylidae</taxon>
        <taxon>Teladorsagia</taxon>
    </lineage>
</organism>
<comment type="caution">
    <text evidence="11">Lacks conserved residue(s) required for the propagation of feature annotation.</text>
</comment>
<comment type="similarity">
    <text evidence="11">Belongs to the ELO family.</text>
</comment>
<comment type="catalytic activity">
    <reaction evidence="11">
        <text>a very-long-chain acyl-CoA + malonyl-CoA + H(+) = a very-long-chain 3-oxoacyl-CoA + CO2 + CoA</text>
        <dbReference type="Rhea" id="RHEA:32727"/>
        <dbReference type="ChEBI" id="CHEBI:15378"/>
        <dbReference type="ChEBI" id="CHEBI:16526"/>
        <dbReference type="ChEBI" id="CHEBI:57287"/>
        <dbReference type="ChEBI" id="CHEBI:57384"/>
        <dbReference type="ChEBI" id="CHEBI:90725"/>
        <dbReference type="ChEBI" id="CHEBI:90736"/>
        <dbReference type="EC" id="2.3.1.199"/>
    </reaction>
</comment>
<dbReference type="GO" id="GO:0042761">
    <property type="term" value="P:very long-chain fatty acid biosynthetic process"/>
    <property type="evidence" value="ECO:0007669"/>
    <property type="project" value="TreeGrafter"/>
</dbReference>
<dbReference type="GO" id="GO:0034625">
    <property type="term" value="P:fatty acid elongation, monounsaturated fatty acid"/>
    <property type="evidence" value="ECO:0007669"/>
    <property type="project" value="TreeGrafter"/>
</dbReference>
<keyword evidence="9 11" id="KW-0472">Membrane</keyword>
<evidence type="ECO:0000256" key="7">
    <source>
        <dbReference type="ARBA" id="ARBA00022989"/>
    </source>
</evidence>
<evidence type="ECO:0000256" key="6">
    <source>
        <dbReference type="ARBA" id="ARBA00022832"/>
    </source>
</evidence>
<comment type="pathway">
    <text evidence="2">Lipid metabolism; fatty acid biosynthesis.</text>
</comment>
<evidence type="ECO:0000313" key="13">
    <source>
        <dbReference type="Proteomes" id="UP000230423"/>
    </source>
</evidence>
<dbReference type="EMBL" id="KZ345250">
    <property type="protein sequence ID" value="PIO74594.1"/>
    <property type="molecule type" value="Genomic_DNA"/>
</dbReference>
<evidence type="ECO:0000256" key="4">
    <source>
        <dbReference type="ARBA" id="ARBA00022679"/>
    </source>
</evidence>
<dbReference type="OrthoDB" id="10259681at2759"/>
<keyword evidence="4 11" id="KW-0808">Transferase</keyword>
<keyword evidence="6 11" id="KW-0276">Fatty acid metabolism</keyword>
<feature type="transmembrane region" description="Helical" evidence="11">
    <location>
        <begin position="54"/>
        <end position="75"/>
    </location>
</feature>
<dbReference type="UniPathway" id="UPA00094"/>
<dbReference type="GO" id="GO:0034626">
    <property type="term" value="P:fatty acid elongation, polyunsaturated fatty acid"/>
    <property type="evidence" value="ECO:0007669"/>
    <property type="project" value="TreeGrafter"/>
</dbReference>
<dbReference type="Proteomes" id="UP000230423">
    <property type="component" value="Unassembled WGS sequence"/>
</dbReference>
<dbReference type="Pfam" id="PF01151">
    <property type="entry name" value="ELO"/>
    <property type="match status" value="1"/>
</dbReference>
<evidence type="ECO:0000256" key="1">
    <source>
        <dbReference type="ARBA" id="ARBA00004141"/>
    </source>
</evidence>
<reference evidence="12 13" key="1">
    <citation type="submission" date="2015-09" db="EMBL/GenBank/DDBJ databases">
        <title>Draft genome of the parasitic nematode Teladorsagia circumcincta isolate WARC Sus (inbred).</title>
        <authorList>
            <person name="Mitreva M."/>
        </authorList>
    </citation>
    <scope>NUCLEOTIDE SEQUENCE [LARGE SCALE GENOMIC DNA]</scope>
    <source>
        <strain evidence="12 13">S</strain>
    </source>
</reference>
<protein>
    <recommendedName>
        <fullName evidence="11">Elongation of very long chain fatty acids protein</fullName>
        <ecNumber evidence="11">2.3.1.199</ecNumber>
    </recommendedName>
    <alternativeName>
        <fullName evidence="11">Very-long-chain 3-oxoacyl-CoA synthase</fullName>
    </alternativeName>
</protein>
<evidence type="ECO:0000256" key="8">
    <source>
        <dbReference type="ARBA" id="ARBA00023098"/>
    </source>
</evidence>
<name>A0A2G9UWJ2_TELCI</name>
<dbReference type="GO" id="GO:0005789">
    <property type="term" value="C:endoplasmic reticulum membrane"/>
    <property type="evidence" value="ECO:0007669"/>
    <property type="project" value="TreeGrafter"/>
</dbReference>
<keyword evidence="7 11" id="KW-1133">Transmembrane helix</keyword>
<dbReference type="InterPro" id="IPR002076">
    <property type="entry name" value="ELO_fam"/>
</dbReference>
<dbReference type="EC" id="2.3.1.199" evidence="11"/>
<evidence type="ECO:0000256" key="10">
    <source>
        <dbReference type="ARBA" id="ARBA00023160"/>
    </source>
</evidence>
<dbReference type="AlphaFoldDB" id="A0A2G9UWJ2"/>
<proteinExistence type="inferred from homology"/>
<accession>A0A2G9UWJ2</accession>
<dbReference type="GO" id="GO:0019367">
    <property type="term" value="P:fatty acid elongation, saturated fatty acid"/>
    <property type="evidence" value="ECO:0007669"/>
    <property type="project" value="TreeGrafter"/>
</dbReference>
<evidence type="ECO:0000256" key="3">
    <source>
        <dbReference type="ARBA" id="ARBA00022516"/>
    </source>
</evidence>
<keyword evidence="13" id="KW-1185">Reference proteome</keyword>
<evidence type="ECO:0000256" key="9">
    <source>
        <dbReference type="ARBA" id="ARBA00023136"/>
    </source>
</evidence>
<evidence type="ECO:0000313" key="12">
    <source>
        <dbReference type="EMBL" id="PIO74594.1"/>
    </source>
</evidence>
<evidence type="ECO:0000256" key="2">
    <source>
        <dbReference type="ARBA" id="ARBA00005194"/>
    </source>
</evidence>
<feature type="transmembrane region" description="Helical" evidence="11">
    <location>
        <begin position="21"/>
        <end position="42"/>
    </location>
</feature>
<gene>
    <name evidence="12" type="ORF">TELCIR_03389</name>
</gene>
<dbReference type="PANTHER" id="PTHR11157:SF5">
    <property type="entry name" value="ELONGATION OF VERY LONG CHAIN FATTY ACIDS PROTEIN"/>
    <property type="match status" value="1"/>
</dbReference>
<evidence type="ECO:0000256" key="5">
    <source>
        <dbReference type="ARBA" id="ARBA00022692"/>
    </source>
</evidence>
<evidence type="ECO:0000256" key="11">
    <source>
        <dbReference type="RuleBase" id="RU361115"/>
    </source>
</evidence>
<dbReference type="PANTHER" id="PTHR11157">
    <property type="entry name" value="FATTY ACID ACYL TRANSFERASE-RELATED"/>
    <property type="match status" value="1"/>
</dbReference>
<dbReference type="GO" id="GO:0030148">
    <property type="term" value="P:sphingolipid biosynthetic process"/>
    <property type="evidence" value="ECO:0007669"/>
    <property type="project" value="TreeGrafter"/>
</dbReference>
<keyword evidence="3 11" id="KW-0444">Lipid biosynthesis</keyword>
<sequence>MYTYYATVSTGIRLPKRISMTVTALQTTQMLIGVVISVYVLFLKLNGAVCQQSFDNLAICFAIYASFLILFSKFFNTAYLVKREKAAIVKSTEKVD</sequence>
<keyword evidence="10 11" id="KW-0275">Fatty acid biosynthesis</keyword>
<keyword evidence="8 11" id="KW-0443">Lipid metabolism</keyword>
<dbReference type="GO" id="GO:0009922">
    <property type="term" value="F:fatty acid elongase activity"/>
    <property type="evidence" value="ECO:0007669"/>
    <property type="project" value="UniProtKB-EC"/>
</dbReference>
<keyword evidence="5 11" id="KW-0812">Transmembrane</keyword>